<dbReference type="EMBL" id="SMRT01000015">
    <property type="protein sequence ID" value="TDF93834.1"/>
    <property type="molecule type" value="Genomic_DNA"/>
</dbReference>
<proteinExistence type="predicted"/>
<evidence type="ECO:0000256" key="7">
    <source>
        <dbReference type="ARBA" id="ARBA00022777"/>
    </source>
</evidence>
<evidence type="ECO:0000256" key="4">
    <source>
        <dbReference type="ARBA" id="ARBA00022679"/>
    </source>
</evidence>
<evidence type="ECO:0000256" key="5">
    <source>
        <dbReference type="ARBA" id="ARBA00022692"/>
    </source>
</evidence>
<dbReference type="SUPFAM" id="SSF158472">
    <property type="entry name" value="HAMP domain-like"/>
    <property type="match status" value="1"/>
</dbReference>
<dbReference type="Gene3D" id="3.30.565.10">
    <property type="entry name" value="Histidine kinase-like ATPase, C-terminal domain"/>
    <property type="match status" value="1"/>
</dbReference>
<evidence type="ECO:0000256" key="9">
    <source>
        <dbReference type="ARBA" id="ARBA00022989"/>
    </source>
</evidence>
<keyword evidence="4" id="KW-0808">Transferase</keyword>
<dbReference type="InterPro" id="IPR003660">
    <property type="entry name" value="HAMP_dom"/>
</dbReference>
<accession>A0A4V2ZSN0</accession>
<dbReference type="InterPro" id="IPR010559">
    <property type="entry name" value="Sig_transdc_His_kin_internal"/>
</dbReference>
<evidence type="ECO:0000256" key="1">
    <source>
        <dbReference type="ARBA" id="ARBA00004651"/>
    </source>
</evidence>
<keyword evidence="15" id="KW-1185">Reference proteome</keyword>
<dbReference type="Pfam" id="PF00672">
    <property type="entry name" value="HAMP"/>
    <property type="match status" value="1"/>
</dbReference>
<dbReference type="SUPFAM" id="SSF55874">
    <property type="entry name" value="ATPase domain of HSP90 chaperone/DNA topoisomerase II/histidine kinase"/>
    <property type="match status" value="1"/>
</dbReference>
<comment type="caution">
    <text evidence="14">The sequence shown here is derived from an EMBL/GenBank/DDBJ whole genome shotgun (WGS) entry which is preliminary data.</text>
</comment>
<evidence type="ECO:0000259" key="13">
    <source>
        <dbReference type="PROSITE" id="PS50885"/>
    </source>
</evidence>
<keyword evidence="7" id="KW-0418">Kinase</keyword>
<feature type="transmembrane region" description="Helical" evidence="12">
    <location>
        <begin position="290"/>
        <end position="312"/>
    </location>
</feature>
<dbReference type="GO" id="GO:0000155">
    <property type="term" value="F:phosphorelay sensor kinase activity"/>
    <property type="evidence" value="ECO:0007669"/>
    <property type="project" value="InterPro"/>
</dbReference>
<dbReference type="AlphaFoldDB" id="A0A4V2ZSN0"/>
<evidence type="ECO:0000256" key="11">
    <source>
        <dbReference type="ARBA" id="ARBA00023136"/>
    </source>
</evidence>
<dbReference type="InterPro" id="IPR036890">
    <property type="entry name" value="HATPase_C_sf"/>
</dbReference>
<dbReference type="GO" id="GO:0005886">
    <property type="term" value="C:plasma membrane"/>
    <property type="evidence" value="ECO:0007669"/>
    <property type="project" value="UniProtKB-SubCell"/>
</dbReference>
<comment type="subcellular location">
    <subcellularLocation>
        <location evidence="1">Cell membrane</location>
        <topology evidence="1">Multi-pass membrane protein</topology>
    </subcellularLocation>
</comment>
<keyword evidence="6" id="KW-0547">Nucleotide-binding</keyword>
<dbReference type="Proteomes" id="UP000295636">
    <property type="component" value="Unassembled WGS sequence"/>
</dbReference>
<evidence type="ECO:0000256" key="10">
    <source>
        <dbReference type="ARBA" id="ARBA00023012"/>
    </source>
</evidence>
<dbReference type="Gene3D" id="6.10.340.10">
    <property type="match status" value="1"/>
</dbReference>
<evidence type="ECO:0000256" key="3">
    <source>
        <dbReference type="ARBA" id="ARBA00022553"/>
    </source>
</evidence>
<dbReference type="GO" id="GO:0005524">
    <property type="term" value="F:ATP binding"/>
    <property type="evidence" value="ECO:0007669"/>
    <property type="project" value="UniProtKB-KW"/>
</dbReference>
<evidence type="ECO:0000256" key="2">
    <source>
        <dbReference type="ARBA" id="ARBA00022475"/>
    </source>
</evidence>
<evidence type="ECO:0000256" key="8">
    <source>
        <dbReference type="ARBA" id="ARBA00022840"/>
    </source>
</evidence>
<keyword evidence="3" id="KW-0597">Phosphoprotein</keyword>
<protein>
    <submittedName>
        <fullName evidence="14">HAMP domain-containing protein</fullName>
    </submittedName>
</protein>
<dbReference type="Pfam" id="PF06580">
    <property type="entry name" value="His_kinase"/>
    <property type="match status" value="1"/>
</dbReference>
<evidence type="ECO:0000313" key="14">
    <source>
        <dbReference type="EMBL" id="TDF93834.1"/>
    </source>
</evidence>
<evidence type="ECO:0000256" key="6">
    <source>
        <dbReference type="ARBA" id="ARBA00022741"/>
    </source>
</evidence>
<dbReference type="OrthoDB" id="2498119at2"/>
<dbReference type="InterPro" id="IPR050640">
    <property type="entry name" value="Bact_2-comp_sensor_kinase"/>
</dbReference>
<dbReference type="CDD" id="cd06225">
    <property type="entry name" value="HAMP"/>
    <property type="match status" value="1"/>
</dbReference>
<dbReference type="PANTHER" id="PTHR34220">
    <property type="entry name" value="SENSOR HISTIDINE KINASE YPDA"/>
    <property type="match status" value="1"/>
</dbReference>
<organism evidence="14 15">
    <name type="scientific">Paenibacillus piri</name>
    <dbReference type="NCBI Taxonomy" id="2547395"/>
    <lineage>
        <taxon>Bacteria</taxon>
        <taxon>Bacillati</taxon>
        <taxon>Bacillota</taxon>
        <taxon>Bacilli</taxon>
        <taxon>Bacillales</taxon>
        <taxon>Paenibacillaceae</taxon>
        <taxon>Paenibacillus</taxon>
    </lineage>
</organism>
<evidence type="ECO:0000313" key="15">
    <source>
        <dbReference type="Proteomes" id="UP000295636"/>
    </source>
</evidence>
<keyword evidence="8" id="KW-0067">ATP-binding</keyword>
<dbReference type="SMART" id="SM00304">
    <property type="entry name" value="HAMP"/>
    <property type="match status" value="1"/>
</dbReference>
<keyword evidence="5 12" id="KW-0812">Transmembrane</keyword>
<sequence>MFSRLYRKHFERFIFRKLIFAIGLSLLMLFSVLGFVTYHSFYLLLEEKEQELLVARTDNARDLLHESVVQFKRENISLYPSNPQLIGINQYFLPNNVPGPGEEKKHMLESIYFSDLIETMLKRNPGALGYVLYRLEDEQIFAGSKGDDQFNPQMDFHSFFSHFPKSYSFPFIGLKEGIFKDQASSNIYVISPIMDLDHIDKNDVLGYFMMILDNASIFHTFHEDPTLDYRLDLKKQNWTMLDSSLSDRMDEQEQTGFLVHQAKTPDYNDYQFQVTGYKNKNAIRARLNTVTFVSILILGTVWCISLISIYLIQKIVVTRIHKLTRHFKKVQTDPFTGPVEVGGKDEISDLAARFNQMTAELQKYIDKVYIADIQKRNAEYYALKMQINPHFLYNTLESLRMYAIARQQPFLSNKLYSLGRLYRWLLKSDNDLIPIEEEITHTEYYLELLMLGKSNPIELRVDSKLDVAEYKVLKFILQPIIENAIIHGKLENVENPFIRLTIYRQDHLVIEIYNNGLRLSEDEQASLQKKLQTSEHFHNDHLGLKNIHERIKSYFGHDYGLQVEPVFSENGFCVSLRLPAVKTKRQVQSR</sequence>
<reference evidence="14 15" key="1">
    <citation type="submission" date="2019-03" db="EMBL/GenBank/DDBJ databases">
        <title>This is whole genome sequence of Paenibacillus sp MS74 strain.</title>
        <authorList>
            <person name="Trinh H.N."/>
        </authorList>
    </citation>
    <scope>NUCLEOTIDE SEQUENCE [LARGE SCALE GENOMIC DNA]</scope>
    <source>
        <strain evidence="14 15">MS74</strain>
    </source>
</reference>
<feature type="domain" description="HAMP" evidence="13">
    <location>
        <begin position="314"/>
        <end position="366"/>
    </location>
</feature>
<keyword evidence="2" id="KW-1003">Cell membrane</keyword>
<name>A0A4V2ZSN0_9BACL</name>
<keyword evidence="11 12" id="KW-0472">Membrane</keyword>
<keyword evidence="9 12" id="KW-1133">Transmembrane helix</keyword>
<dbReference type="PROSITE" id="PS50885">
    <property type="entry name" value="HAMP"/>
    <property type="match status" value="1"/>
</dbReference>
<evidence type="ECO:0000256" key="12">
    <source>
        <dbReference type="SAM" id="Phobius"/>
    </source>
</evidence>
<dbReference type="PANTHER" id="PTHR34220:SF11">
    <property type="entry name" value="SENSOR PROTEIN KINASE HPTS"/>
    <property type="match status" value="1"/>
</dbReference>
<keyword evidence="10" id="KW-0902">Two-component regulatory system</keyword>
<gene>
    <name evidence="14" type="ORF">E1757_25975</name>
</gene>